<organism evidence="2 3">
    <name type="scientific">Ehrlichia muris AS145</name>
    <dbReference type="NCBI Taxonomy" id="1423892"/>
    <lineage>
        <taxon>Bacteria</taxon>
        <taxon>Pseudomonadati</taxon>
        <taxon>Pseudomonadota</taxon>
        <taxon>Alphaproteobacteria</taxon>
        <taxon>Rickettsiales</taxon>
        <taxon>Anaplasmataceae</taxon>
        <taxon>Ehrlichia</taxon>
    </lineage>
</organism>
<protein>
    <submittedName>
        <fullName evidence="2">Uncharacterized protein</fullName>
    </submittedName>
</protein>
<dbReference type="AlphaFoldDB" id="V9R770"/>
<gene>
    <name evidence="2" type="ORF">EMUR_00460</name>
</gene>
<dbReference type="Proteomes" id="UP000018689">
    <property type="component" value="Chromosome"/>
</dbReference>
<dbReference type="HOGENOM" id="CLU_635752_0_0_5"/>
<dbReference type="PATRIC" id="fig|1423892.3.peg.92"/>
<evidence type="ECO:0000313" key="2">
    <source>
        <dbReference type="EMBL" id="AHC39662.1"/>
    </source>
</evidence>
<reference evidence="2 3" key="1">
    <citation type="journal article" date="2014" name="Genome Announc.">
        <title>Complete Genome Sequence of Ehrlichia muris Strain AS145T, a Model Monocytotropic Ehrlichia Strain.</title>
        <authorList>
            <person name="Thirumalapura N.R."/>
            <person name="Qin X."/>
            <person name="Kuriakose J.A."/>
            <person name="Walker D.H."/>
        </authorList>
    </citation>
    <scope>NUCLEOTIDE SEQUENCE [LARGE SCALE GENOMIC DNA]</scope>
    <source>
        <strain evidence="3">AS154</strain>
    </source>
</reference>
<feature type="transmembrane region" description="Helical" evidence="1">
    <location>
        <begin position="27"/>
        <end position="52"/>
    </location>
</feature>
<name>V9R770_9RICK</name>
<keyword evidence="3" id="KW-1185">Reference proteome</keyword>
<keyword evidence="1" id="KW-1133">Transmembrane helix</keyword>
<dbReference type="EMBL" id="CP006917">
    <property type="protein sequence ID" value="AHC39662.1"/>
    <property type="molecule type" value="Genomic_DNA"/>
</dbReference>
<sequence>MILNKLFNTRKCVVSDSGKKSLTMRLFLLNSCINVLLVMQMFSLVILFDVAYLQKKPLYVVLIMVVLTAILSIALICLFYDKYVASKEDEVKFKTIPENVEVLTSLLQRYKSFGDLFNSTNYLEKKNKLESIEQKDLFTSNSVDNLNSLQVKIERELQDLIKHCRDRIPQIYSELENMDISGITELAVSNASFFTKDNETLKGLLEVGKLISEKEDEINILLKSSCEKILPIIASVIESVKLYEPCSQENSIGSFFYKCSDKREELKAALINAESILQKLSKQEIEYPAFKVLYNIVWCIESFILYVQQKDMGIINRIQKFVKDVTSHSNNVANQENNGTLLEKNISEKDTALVAQLVQLQDVMLRLCIVQLGSRLCSVFTTPCTNYDIAGSVVTSDPATQCL</sequence>
<proteinExistence type="predicted"/>
<accession>V9R770</accession>
<evidence type="ECO:0000313" key="3">
    <source>
        <dbReference type="Proteomes" id="UP000018689"/>
    </source>
</evidence>
<keyword evidence="1" id="KW-0812">Transmembrane</keyword>
<dbReference type="KEGG" id="emr:EMUR_00460"/>
<feature type="transmembrane region" description="Helical" evidence="1">
    <location>
        <begin position="58"/>
        <end position="80"/>
    </location>
</feature>
<evidence type="ECO:0000256" key="1">
    <source>
        <dbReference type="SAM" id="Phobius"/>
    </source>
</evidence>
<keyword evidence="1" id="KW-0472">Membrane</keyword>